<dbReference type="PANTHER" id="PTHR10704:SF44">
    <property type="entry name" value="LD35051P-RELATED"/>
    <property type="match status" value="1"/>
</dbReference>
<dbReference type="EMBL" id="JARAKH010000039">
    <property type="protein sequence ID" value="KAK8381959.1"/>
    <property type="molecule type" value="Genomic_DNA"/>
</dbReference>
<dbReference type="PANTHER" id="PTHR10704">
    <property type="entry name" value="CARBOHYDRATE SULFOTRANSFERASE"/>
    <property type="match status" value="1"/>
</dbReference>
<dbReference type="GO" id="GO:0001517">
    <property type="term" value="F:N-acetylglucosamine 6-O-sulfotransferase activity"/>
    <property type="evidence" value="ECO:0007669"/>
    <property type="project" value="TreeGrafter"/>
</dbReference>
<keyword evidence="1" id="KW-0472">Membrane</keyword>
<dbReference type="GO" id="GO:0006790">
    <property type="term" value="P:sulfur compound metabolic process"/>
    <property type="evidence" value="ECO:0007669"/>
    <property type="project" value="TreeGrafter"/>
</dbReference>
<dbReference type="AlphaFoldDB" id="A0AAW0T2T2"/>
<protein>
    <recommendedName>
        <fullName evidence="4">Sulfotransferase domain-containing protein</fullName>
    </recommendedName>
</protein>
<comment type="caution">
    <text evidence="2">The sequence shown here is derived from an EMBL/GenBank/DDBJ whole genome shotgun (WGS) entry which is preliminary data.</text>
</comment>
<name>A0AAW0T2T2_SCYPA</name>
<evidence type="ECO:0008006" key="4">
    <source>
        <dbReference type="Google" id="ProtNLM"/>
    </source>
</evidence>
<sequence>MRAPRCLVRLVMWLGAVVIVAVPCTLLLLLGTREDNASKLRYFCLLRDPNAPVILVADDADDGTRQQQRQNFIGQGHVGRNYSLWTTHQGLQQTGSSLARLFLVYALPHGGGGLVSEAIFNVHPKDVFFLYEPLHNLPPITSQTHMQRPVEWLQLMLNCSLGVAGHLHLPHLWKSSSFRFTHTSHCHPHQVDMAKCVTIACKRTKFRAVFTTQLTMAEITELLTAYQHLLKVVMVVRDPRALLATHFRSHPRPLLWHLQMQAERICITMAAKISSARSLQHRFPGAVLVLHHEHLVSYPVDVLDAVNQFLGFGVSHHQLAATLAILGLDAPEQERLQLINMWQLDFTLQEVRQVDKSCSKYYRGLEYLPVPYTITTRNNFFVPWLDAKL</sequence>
<accession>A0AAW0T2T2</accession>
<keyword evidence="1" id="KW-0812">Transmembrane</keyword>
<feature type="transmembrane region" description="Helical" evidence="1">
    <location>
        <begin position="7"/>
        <end position="30"/>
    </location>
</feature>
<dbReference type="Proteomes" id="UP001487740">
    <property type="component" value="Unassembled WGS sequence"/>
</dbReference>
<proteinExistence type="predicted"/>
<dbReference type="Gene3D" id="3.40.50.300">
    <property type="entry name" value="P-loop containing nucleotide triphosphate hydrolases"/>
    <property type="match status" value="1"/>
</dbReference>
<dbReference type="GO" id="GO:0006044">
    <property type="term" value="P:N-acetylglucosamine metabolic process"/>
    <property type="evidence" value="ECO:0007669"/>
    <property type="project" value="TreeGrafter"/>
</dbReference>
<dbReference type="InterPro" id="IPR027417">
    <property type="entry name" value="P-loop_NTPase"/>
</dbReference>
<evidence type="ECO:0000256" key="1">
    <source>
        <dbReference type="SAM" id="Phobius"/>
    </source>
</evidence>
<dbReference type="EMBL" id="JARAKH010000039">
    <property type="protein sequence ID" value="KAK8381953.1"/>
    <property type="molecule type" value="Genomic_DNA"/>
</dbReference>
<dbReference type="EMBL" id="JARAKH010000039">
    <property type="protein sequence ID" value="KAK8381950.1"/>
    <property type="molecule type" value="Genomic_DNA"/>
</dbReference>
<dbReference type="InterPro" id="IPR051135">
    <property type="entry name" value="Gal/GlcNAc/GalNAc_ST"/>
</dbReference>
<keyword evidence="1" id="KW-1133">Transmembrane helix</keyword>
<organism evidence="2 3">
    <name type="scientific">Scylla paramamosain</name>
    <name type="common">Mud crab</name>
    <dbReference type="NCBI Taxonomy" id="85552"/>
    <lineage>
        <taxon>Eukaryota</taxon>
        <taxon>Metazoa</taxon>
        <taxon>Ecdysozoa</taxon>
        <taxon>Arthropoda</taxon>
        <taxon>Crustacea</taxon>
        <taxon>Multicrustacea</taxon>
        <taxon>Malacostraca</taxon>
        <taxon>Eumalacostraca</taxon>
        <taxon>Eucarida</taxon>
        <taxon>Decapoda</taxon>
        <taxon>Pleocyemata</taxon>
        <taxon>Brachyura</taxon>
        <taxon>Eubrachyura</taxon>
        <taxon>Portunoidea</taxon>
        <taxon>Portunidae</taxon>
        <taxon>Portuninae</taxon>
        <taxon>Scylla</taxon>
    </lineage>
</organism>
<gene>
    <name evidence="2" type="ORF">O3P69_015162</name>
</gene>
<dbReference type="SUPFAM" id="SSF52540">
    <property type="entry name" value="P-loop containing nucleoside triphosphate hydrolases"/>
    <property type="match status" value="1"/>
</dbReference>
<evidence type="ECO:0000313" key="3">
    <source>
        <dbReference type="Proteomes" id="UP001487740"/>
    </source>
</evidence>
<reference evidence="2 3" key="1">
    <citation type="submission" date="2023-03" db="EMBL/GenBank/DDBJ databases">
        <title>High-quality genome of Scylla paramamosain provides insights in environmental adaptation.</title>
        <authorList>
            <person name="Zhang L."/>
        </authorList>
    </citation>
    <scope>NUCLEOTIDE SEQUENCE [LARGE SCALE GENOMIC DNA]</scope>
    <source>
        <strain evidence="2">LZ_2023a</strain>
        <tissue evidence="2">Muscle</tissue>
    </source>
</reference>
<evidence type="ECO:0000313" key="2">
    <source>
        <dbReference type="EMBL" id="KAK8381950.1"/>
    </source>
</evidence>
<keyword evidence="3" id="KW-1185">Reference proteome</keyword>